<evidence type="ECO:0000313" key="4">
    <source>
        <dbReference type="Proteomes" id="UP001169719"/>
    </source>
</evidence>
<evidence type="ECO:0000256" key="1">
    <source>
        <dbReference type="SAM" id="SignalP"/>
    </source>
</evidence>
<comment type="caution">
    <text evidence="3">The sequence shown here is derived from an EMBL/GenBank/DDBJ whole genome shotgun (WGS) entry which is preliminary data.</text>
</comment>
<feature type="domain" description="BIG2" evidence="2">
    <location>
        <begin position="241"/>
        <end position="324"/>
    </location>
</feature>
<keyword evidence="1" id="KW-0732">Signal</keyword>
<dbReference type="Pfam" id="PF02368">
    <property type="entry name" value="Big_2"/>
    <property type="match status" value="1"/>
</dbReference>
<dbReference type="SUPFAM" id="SSF49373">
    <property type="entry name" value="Invasin/intimin cell-adhesion fragments"/>
    <property type="match status" value="1"/>
</dbReference>
<reference evidence="3" key="1">
    <citation type="submission" date="2024-05" db="EMBL/GenBank/DDBJ databases">
        <title>Genome Sequences of Four Agar- Degrading Marine Bacteria.</title>
        <authorList>
            <person name="Phillips E.K."/>
            <person name="Shaffer J.C."/>
            <person name="Henson M.W."/>
            <person name="Temperton B."/>
            <person name="Thrash C.J."/>
            <person name="Martin M.O."/>
        </authorList>
    </citation>
    <scope>NUCLEOTIDE SEQUENCE</scope>
    <source>
        <strain evidence="3">EKP203</strain>
    </source>
</reference>
<evidence type="ECO:0000259" key="2">
    <source>
        <dbReference type="SMART" id="SM00635"/>
    </source>
</evidence>
<organism evidence="3 4">
    <name type="scientific">Vibrio agarivorans</name>
    <dbReference type="NCBI Taxonomy" id="153622"/>
    <lineage>
        <taxon>Bacteria</taxon>
        <taxon>Pseudomonadati</taxon>
        <taxon>Pseudomonadota</taxon>
        <taxon>Gammaproteobacteria</taxon>
        <taxon>Vibrionales</taxon>
        <taxon>Vibrionaceae</taxon>
        <taxon>Vibrio</taxon>
    </lineage>
</organism>
<dbReference type="PROSITE" id="PS51257">
    <property type="entry name" value="PROKAR_LIPOPROTEIN"/>
    <property type="match status" value="1"/>
</dbReference>
<accession>A0ABT7Y4J5</accession>
<evidence type="ECO:0000313" key="3">
    <source>
        <dbReference type="EMBL" id="MDN2482925.1"/>
    </source>
</evidence>
<dbReference type="RefSeq" id="WP_289962977.1">
    <property type="nucleotide sequence ID" value="NZ_JAUEOZ010000002.1"/>
</dbReference>
<dbReference type="InterPro" id="IPR003343">
    <property type="entry name" value="Big_2"/>
</dbReference>
<feature type="signal peptide" evidence="1">
    <location>
        <begin position="1"/>
        <end position="28"/>
    </location>
</feature>
<feature type="chain" id="PRO_5046155795" evidence="1">
    <location>
        <begin position="29"/>
        <end position="535"/>
    </location>
</feature>
<name>A0ABT7Y4J5_9VIBR</name>
<protein>
    <submittedName>
        <fullName evidence="3">Ig-like domain-containing protein</fullName>
    </submittedName>
</protein>
<dbReference type="InterPro" id="IPR008964">
    <property type="entry name" value="Invasin/intimin_cell_adhesion"/>
</dbReference>
<sequence>MKAVILKTVTALSIVMLTLVGCNGNSGAGVNERELKVTLLNPIEGMNNTLTQGIEGYFTAVYVDNKSGQQIDVTNQVEWYSTNSNTVIKDNGTFISQEGATETNIYATYLDAYTSDHIEVTIIAPDNESLAFRVQPGVYHVKEETEFHYRAFVEFSYQGRVFEQDVTYGTHWSNEITQGANSVVICNADSNIPECEGRFPGFVSTDVGEAIVEVTADHPLATQHTNSVVSTEWLFISEDTPFSEFSVSVNNDKLYKKQSAQAKATVLLKEQLSEEDVTELVFWKSSNPDVATVNSVGEIVAHSAGTTNIEASISSQISGSVRVEVLPYDIVSIEFNDSSELTLPTEQRSKENYQVFAYYSDNSDTPINITNGSRLSSTDNHVARAFISGNSFYIKAGSLEGVADIQAHYEDFISPSITVNVEQFEITGIRLEGLNNQIEVGNAETFNILAEYNDGFDSHPLGATRLLVSFDGLEESPYLEYEYSNDRHMLEGIAPTAADVDVRLSYIAPDLQIHETSVNIRVIEPNVQLYPELVE</sequence>
<dbReference type="SMART" id="SM00635">
    <property type="entry name" value="BID_2"/>
    <property type="match status" value="1"/>
</dbReference>
<dbReference type="EMBL" id="JAUEOZ010000002">
    <property type="protein sequence ID" value="MDN2482925.1"/>
    <property type="molecule type" value="Genomic_DNA"/>
</dbReference>
<proteinExistence type="predicted"/>
<keyword evidence="4" id="KW-1185">Reference proteome</keyword>
<dbReference type="Gene3D" id="2.60.40.1080">
    <property type="match status" value="2"/>
</dbReference>
<dbReference type="Proteomes" id="UP001169719">
    <property type="component" value="Unassembled WGS sequence"/>
</dbReference>
<gene>
    <name evidence="3" type="ORF">QWJ08_16405</name>
</gene>